<sequence>MQKIQGALEKQAGVETVKVLFNAAKVKAEFDADRISADQLSNTVTDLGYEVKSMKVK</sequence>
<evidence type="ECO:0000313" key="3">
    <source>
        <dbReference type="Proteomes" id="UP000003752"/>
    </source>
</evidence>
<reference evidence="2 3" key="1">
    <citation type="submission" date="2009-01" db="EMBL/GenBank/DDBJ databases">
        <authorList>
            <person name="Qin X."/>
            <person name="Bachman B."/>
            <person name="Battles P."/>
            <person name="Bell A."/>
            <person name="Bess C."/>
            <person name="Bickham C."/>
            <person name="Chaboub L."/>
            <person name="Chen D."/>
            <person name="Coyle M."/>
            <person name="Deiros D.R."/>
            <person name="Dinh H."/>
            <person name="Forbes L."/>
            <person name="Fowler G."/>
            <person name="Francisco L."/>
            <person name="Fu Q."/>
            <person name="Gubbala S."/>
            <person name="Hale W."/>
            <person name="Han Y."/>
            <person name="Hemphill L."/>
            <person name="Highlander S.K."/>
            <person name="Hirani K."/>
            <person name="Hogues M."/>
            <person name="Jackson L."/>
            <person name="Jakkamsetti A."/>
            <person name="Javaid M."/>
            <person name="Jiang H."/>
            <person name="Korchina V."/>
            <person name="Kovar C."/>
            <person name="Lara F."/>
            <person name="Lee S."/>
            <person name="Mata R."/>
            <person name="Mathew T."/>
            <person name="Moen C."/>
            <person name="Morales K."/>
            <person name="Munidasa M."/>
            <person name="Nazareth L."/>
            <person name="Ngo R."/>
            <person name="Nguyen L."/>
            <person name="Okwuonu G."/>
            <person name="Ongeri F."/>
            <person name="Patil S."/>
            <person name="Petrosino J."/>
            <person name="Pham C."/>
            <person name="Pham P."/>
            <person name="Pu L.-L."/>
            <person name="Puazo M."/>
            <person name="Raj R."/>
            <person name="Reid J."/>
            <person name="Rouhana J."/>
            <person name="Saada N."/>
            <person name="Shang Y."/>
            <person name="Simmons D."/>
            <person name="Thornton R."/>
            <person name="Warren J."/>
            <person name="Weissenberger G."/>
            <person name="Zhang J."/>
            <person name="Zhang L."/>
            <person name="Zhou C."/>
            <person name="Zhu D."/>
            <person name="Muzny D."/>
            <person name="Worley K."/>
            <person name="Gibbs R."/>
        </authorList>
    </citation>
    <scope>NUCLEOTIDE SEQUENCE [LARGE SCALE GENOMIC DNA]</scope>
    <source>
        <strain evidence="3">ATCC 8290 / DSM 20176 / CCUG 30140 / JCM 1155 / KCTC 3500 / NBRC 15886 / NCIMB 8040 / NRRL B-1843 / 9</strain>
    </source>
</reference>
<organism evidence="2 3">
    <name type="scientific">Lentilactobacillus hilgardii (strain ATCC 8290 / DSM 20176 / CCUG 30140 / JCM 1155 / KCTC 3500 / NBRC 15886 / NCIMB 8040 / NRRL B-1843 / 9)</name>
    <dbReference type="NCBI Taxonomy" id="1423757"/>
    <lineage>
        <taxon>Bacteria</taxon>
        <taxon>Bacillati</taxon>
        <taxon>Bacillota</taxon>
        <taxon>Bacilli</taxon>
        <taxon>Lactobacillales</taxon>
        <taxon>Lactobacillaceae</taxon>
        <taxon>Lentilactobacillus</taxon>
    </lineage>
</organism>
<gene>
    <name evidence="2" type="ORF">HMPREF0519_1388</name>
</gene>
<dbReference type="GO" id="GO:0046872">
    <property type="term" value="F:metal ion binding"/>
    <property type="evidence" value="ECO:0007669"/>
    <property type="project" value="InterPro"/>
</dbReference>
<protein>
    <recommendedName>
        <fullName evidence="1">HMA domain-containing protein</fullName>
    </recommendedName>
</protein>
<dbReference type="PROSITE" id="PS50846">
    <property type="entry name" value="HMA_2"/>
    <property type="match status" value="1"/>
</dbReference>
<proteinExistence type="predicted"/>
<dbReference type="PATRIC" id="fig|1423757.3.peg.1311"/>
<dbReference type="InterPro" id="IPR006121">
    <property type="entry name" value="HMA_dom"/>
</dbReference>
<feature type="domain" description="HMA" evidence="1">
    <location>
        <begin position="1"/>
        <end position="52"/>
    </location>
</feature>
<dbReference type="AlphaFoldDB" id="C0XJH7"/>
<name>C0XJH7_LENH9</name>
<dbReference type="EMBL" id="ACGP01000134">
    <property type="protein sequence ID" value="EEI24449.1"/>
    <property type="molecule type" value="Genomic_DNA"/>
</dbReference>
<dbReference type="InterPro" id="IPR036163">
    <property type="entry name" value="HMA_dom_sf"/>
</dbReference>
<dbReference type="SUPFAM" id="SSF55008">
    <property type="entry name" value="HMA, heavy metal-associated domain"/>
    <property type="match status" value="1"/>
</dbReference>
<accession>C0XJH7</accession>
<dbReference type="Gene3D" id="3.30.70.100">
    <property type="match status" value="1"/>
</dbReference>
<evidence type="ECO:0000259" key="1">
    <source>
        <dbReference type="PROSITE" id="PS50846"/>
    </source>
</evidence>
<dbReference type="Proteomes" id="UP000003752">
    <property type="component" value="Unassembled WGS sequence"/>
</dbReference>
<dbReference type="HOGENOM" id="CLU_134973_10_0_9"/>
<keyword evidence="3" id="KW-1185">Reference proteome</keyword>
<evidence type="ECO:0000313" key="2">
    <source>
        <dbReference type="EMBL" id="EEI24449.1"/>
    </source>
</evidence>
<comment type="caution">
    <text evidence="2">The sequence shown here is derived from an EMBL/GenBank/DDBJ whole genome shotgun (WGS) entry which is preliminary data.</text>
</comment>